<dbReference type="RefSeq" id="WP_036647216.1">
    <property type="nucleotide sequence ID" value="NZ_BAVZ01000004.1"/>
</dbReference>
<accession>W7YGK6</accession>
<comment type="caution">
    <text evidence="1">The sequence shown here is derived from an EMBL/GenBank/DDBJ whole genome shotgun (WGS) entry which is preliminary data.</text>
</comment>
<dbReference type="AlphaFoldDB" id="W7YGK6"/>
<reference evidence="1 2" key="1">
    <citation type="journal article" date="2014" name="Genome Announc.">
        <title>Draft Genome Sequence of Paenibacillus pini JCM 16418T, Isolated from the Rhizosphere of Pine Tree.</title>
        <authorList>
            <person name="Yuki M."/>
            <person name="Oshima K."/>
            <person name="Suda W."/>
            <person name="Oshida Y."/>
            <person name="Kitamura K."/>
            <person name="Iida Y."/>
            <person name="Hattori M."/>
            <person name="Ohkuma M."/>
        </authorList>
    </citation>
    <scope>NUCLEOTIDE SEQUENCE [LARGE SCALE GENOMIC DNA]</scope>
    <source>
        <strain evidence="1 2">JCM 16418</strain>
    </source>
</reference>
<evidence type="ECO:0000313" key="1">
    <source>
        <dbReference type="EMBL" id="GAF07582.1"/>
    </source>
</evidence>
<evidence type="ECO:0000313" key="2">
    <source>
        <dbReference type="Proteomes" id="UP000019364"/>
    </source>
</evidence>
<keyword evidence="2" id="KW-1185">Reference proteome</keyword>
<name>W7YGK6_9BACL</name>
<protein>
    <submittedName>
        <fullName evidence="1">Uncharacterized protein</fullName>
    </submittedName>
</protein>
<organism evidence="1 2">
    <name type="scientific">Paenibacillus pini JCM 16418</name>
    <dbReference type="NCBI Taxonomy" id="1236976"/>
    <lineage>
        <taxon>Bacteria</taxon>
        <taxon>Bacillati</taxon>
        <taxon>Bacillota</taxon>
        <taxon>Bacilli</taxon>
        <taxon>Bacillales</taxon>
        <taxon>Paenibacillaceae</taxon>
        <taxon>Paenibacillus</taxon>
    </lineage>
</organism>
<sequence>MKFYLKVNEQTKIIEDAITYKHDGYMEVEYPELPIGINAGYYRWEMDQPILDEELKKEADKKNLPQGYLELASKLELLQKAMDDMILKGGTS</sequence>
<dbReference type="OrthoDB" id="2972252at2"/>
<dbReference type="STRING" id="1236976.JCM16418_1608"/>
<dbReference type="EMBL" id="BAVZ01000004">
    <property type="protein sequence ID" value="GAF07582.1"/>
    <property type="molecule type" value="Genomic_DNA"/>
</dbReference>
<dbReference type="Proteomes" id="UP000019364">
    <property type="component" value="Unassembled WGS sequence"/>
</dbReference>
<gene>
    <name evidence="1" type="ORF">JCM16418_1608</name>
</gene>
<proteinExistence type="predicted"/>